<dbReference type="Gene3D" id="3.40.50.720">
    <property type="entry name" value="NAD(P)-binding Rossmann-like Domain"/>
    <property type="match status" value="1"/>
</dbReference>
<keyword evidence="5" id="KW-1185">Reference proteome</keyword>
<evidence type="ECO:0000256" key="1">
    <source>
        <dbReference type="ARBA" id="ARBA00006484"/>
    </source>
</evidence>
<dbReference type="PRINTS" id="PR00081">
    <property type="entry name" value="GDHRDH"/>
</dbReference>
<dbReference type="PANTHER" id="PTHR43391">
    <property type="entry name" value="RETINOL DEHYDROGENASE-RELATED"/>
    <property type="match status" value="1"/>
</dbReference>
<comment type="similarity">
    <text evidence="1 3">Belongs to the short-chain dehydrogenases/reductases (SDR) family.</text>
</comment>
<feature type="non-terminal residue" evidence="4">
    <location>
        <position position="1"/>
    </location>
</feature>
<dbReference type="InterPro" id="IPR002347">
    <property type="entry name" value="SDR_fam"/>
</dbReference>
<protein>
    <submittedName>
        <fullName evidence="4">SDR family oxidoreductase</fullName>
        <ecNumber evidence="4">1.-.-.-</ecNumber>
    </submittedName>
</protein>
<dbReference type="EC" id="1.-.-.-" evidence="4"/>
<keyword evidence="2 4" id="KW-0560">Oxidoreductase</keyword>
<evidence type="ECO:0000256" key="2">
    <source>
        <dbReference type="ARBA" id="ARBA00023002"/>
    </source>
</evidence>
<dbReference type="PRINTS" id="PR00080">
    <property type="entry name" value="SDRFAMILY"/>
</dbReference>
<dbReference type="PANTHER" id="PTHR43391:SF26">
    <property type="entry name" value="BLL7251 PROTEIN"/>
    <property type="match status" value="1"/>
</dbReference>
<organism evidence="4 5">
    <name type="scientific">Novosphingobium bradum</name>
    <dbReference type="NCBI Taxonomy" id="1737444"/>
    <lineage>
        <taxon>Bacteria</taxon>
        <taxon>Pseudomonadati</taxon>
        <taxon>Pseudomonadota</taxon>
        <taxon>Alphaproteobacteria</taxon>
        <taxon>Sphingomonadales</taxon>
        <taxon>Sphingomonadaceae</taxon>
        <taxon>Novosphingobium</taxon>
    </lineage>
</organism>
<comment type="caution">
    <text evidence="4">The sequence shown here is derived from an EMBL/GenBank/DDBJ whole genome shotgun (WGS) entry which is preliminary data.</text>
</comment>
<dbReference type="EMBL" id="JBHRTQ010000001">
    <property type="protein sequence ID" value="MFC3172746.1"/>
    <property type="molecule type" value="Genomic_DNA"/>
</dbReference>
<dbReference type="CDD" id="cd05233">
    <property type="entry name" value="SDR_c"/>
    <property type="match status" value="1"/>
</dbReference>
<evidence type="ECO:0000313" key="4">
    <source>
        <dbReference type="EMBL" id="MFC3172746.1"/>
    </source>
</evidence>
<dbReference type="Proteomes" id="UP001595604">
    <property type="component" value="Unassembled WGS sequence"/>
</dbReference>
<gene>
    <name evidence="4" type="ORF">ACFOD9_00625</name>
</gene>
<dbReference type="GO" id="GO:0016491">
    <property type="term" value="F:oxidoreductase activity"/>
    <property type="evidence" value="ECO:0007669"/>
    <property type="project" value="UniProtKB-KW"/>
</dbReference>
<name>A0ABV7IPB0_9SPHN</name>
<dbReference type="SUPFAM" id="SSF51735">
    <property type="entry name" value="NAD(P)-binding Rossmann-fold domains"/>
    <property type="match status" value="1"/>
</dbReference>
<dbReference type="RefSeq" id="WP_379508143.1">
    <property type="nucleotide sequence ID" value="NZ_JBHRTQ010000001.1"/>
</dbReference>
<proteinExistence type="inferred from homology"/>
<sequence length="279" mass="29352">LTERASPPMDLAGTCAIITGGGSGIGRASALSLARRGAAVIVADIAGNRAAETADLVEAAGGRARALAFDVAADPFEGLRDCALEAFGRIDVVMNNVGVLTNGRPEALPEEEWRRVIEINLMSVVRSNLVFLPHLIAQGSGHLVNTASFAGLFTYAFDRLPYAACKAAIVQISEGLALYLKPQGIGVTVLCPGPVMTDIAASSRSFGEPLPIHTPGPQFAPLGADVVGEQVAEAIVHNRFMVPTHEQVRDLLVARAANWDAFIDDRIANPSVITRPPSR</sequence>
<reference evidence="5" key="1">
    <citation type="journal article" date="2019" name="Int. J. Syst. Evol. Microbiol.">
        <title>The Global Catalogue of Microorganisms (GCM) 10K type strain sequencing project: providing services to taxonomists for standard genome sequencing and annotation.</title>
        <authorList>
            <consortium name="The Broad Institute Genomics Platform"/>
            <consortium name="The Broad Institute Genome Sequencing Center for Infectious Disease"/>
            <person name="Wu L."/>
            <person name="Ma J."/>
        </authorList>
    </citation>
    <scope>NUCLEOTIDE SEQUENCE [LARGE SCALE GENOMIC DNA]</scope>
    <source>
        <strain evidence="5">KCTC 42984</strain>
    </source>
</reference>
<evidence type="ECO:0000313" key="5">
    <source>
        <dbReference type="Proteomes" id="UP001595604"/>
    </source>
</evidence>
<dbReference type="InterPro" id="IPR036291">
    <property type="entry name" value="NAD(P)-bd_dom_sf"/>
</dbReference>
<evidence type="ECO:0000256" key="3">
    <source>
        <dbReference type="RuleBase" id="RU000363"/>
    </source>
</evidence>
<accession>A0ABV7IPB0</accession>
<dbReference type="Pfam" id="PF00106">
    <property type="entry name" value="adh_short"/>
    <property type="match status" value="1"/>
</dbReference>